<evidence type="ECO:0000256" key="1">
    <source>
        <dbReference type="ARBA" id="ARBA00006313"/>
    </source>
</evidence>
<dbReference type="Gene3D" id="3.90.56.10">
    <property type="entry name" value="Monooxygenase component MmoB/DmpM"/>
    <property type="match status" value="1"/>
</dbReference>
<dbReference type="KEGG" id="rme:Rmet_1313"/>
<dbReference type="Proteomes" id="UP000002429">
    <property type="component" value="Chromosome"/>
</dbReference>
<organism evidence="2 3">
    <name type="scientific">Cupriavidus metallidurans (strain ATCC 43123 / DSM 2839 / NBRC 102507 / CH34)</name>
    <name type="common">Ralstonia metallidurans</name>
    <dbReference type="NCBI Taxonomy" id="266264"/>
    <lineage>
        <taxon>Bacteria</taxon>
        <taxon>Pseudomonadati</taxon>
        <taxon>Pseudomonadota</taxon>
        <taxon>Betaproteobacteria</taxon>
        <taxon>Burkholderiales</taxon>
        <taxon>Burkholderiaceae</taxon>
        <taxon>Cupriavidus</taxon>
    </lineage>
</organism>
<dbReference type="RefSeq" id="WP_011516079.1">
    <property type="nucleotide sequence ID" value="NC_007973.1"/>
</dbReference>
<sequence>MTKNDIASAHFNNRVGPVMRAGELAEAVVEAAREDNPGKEIRVDDKRAYLRIDTDGELILRRETIERALGRPFKMPDLEVELSSFAGRIETMPDQVRFYFEKQV</sequence>
<dbReference type="InterPro" id="IPR003454">
    <property type="entry name" value="MOase_MmoB_DmpM"/>
</dbReference>
<proteinExistence type="inferred from homology"/>
<keyword evidence="3" id="KW-1185">Reference proteome</keyword>
<protein>
    <submittedName>
        <fullName evidence="2">Toluene-4-monooxygenase system protein D</fullName>
    </submittedName>
</protein>
<dbReference type="STRING" id="266264.Rmet_1313"/>
<gene>
    <name evidence="2" type="primary">tmoD</name>
    <name evidence="2" type="ordered locus">Rmet_1313</name>
</gene>
<dbReference type="eggNOG" id="COG3445">
    <property type="taxonomic scope" value="Bacteria"/>
</dbReference>
<evidence type="ECO:0000313" key="2">
    <source>
        <dbReference type="EMBL" id="ABF08196.1"/>
    </source>
</evidence>
<reference evidence="3" key="1">
    <citation type="journal article" date="2010" name="PLoS ONE">
        <title>The complete genome sequence of Cupriavidus metallidurans strain CH34, a master survivalist in harsh and anthropogenic environments.</title>
        <authorList>
            <person name="Janssen P.J."/>
            <person name="Van Houdt R."/>
            <person name="Moors H."/>
            <person name="Monsieurs P."/>
            <person name="Morin N."/>
            <person name="Michaux A."/>
            <person name="Benotmane M.A."/>
            <person name="Leys N."/>
            <person name="Vallaeys T."/>
            <person name="Lapidus A."/>
            <person name="Monchy S."/>
            <person name="Medigue C."/>
            <person name="Taghavi S."/>
            <person name="McCorkle S."/>
            <person name="Dunn J."/>
            <person name="van der Lelie D."/>
            <person name="Mergeay M."/>
        </authorList>
    </citation>
    <scope>NUCLEOTIDE SEQUENCE [LARGE SCALE GENOMIC DNA]</scope>
    <source>
        <strain evidence="3">ATCC 43123 / DSM 2839 / NBRC 102507 / CH34</strain>
    </source>
</reference>
<dbReference type="InterPro" id="IPR036889">
    <property type="entry name" value="mOase_MmoB_DmpM_sf"/>
</dbReference>
<accession>Q1LNT0</accession>
<dbReference type="EMBL" id="CP000352">
    <property type="protein sequence ID" value="ABF08196.1"/>
    <property type="molecule type" value="Genomic_DNA"/>
</dbReference>
<dbReference type="Pfam" id="PF02406">
    <property type="entry name" value="MmoB_DmpM"/>
    <property type="match status" value="1"/>
</dbReference>
<comment type="similarity">
    <text evidence="1">Belongs to the TmoD/XamoD family.</text>
</comment>
<dbReference type="HOGENOM" id="CLU_148539_0_0_4"/>
<dbReference type="GO" id="GO:0004497">
    <property type="term" value="F:monooxygenase activity"/>
    <property type="evidence" value="ECO:0007669"/>
    <property type="project" value="InterPro"/>
</dbReference>
<evidence type="ECO:0000313" key="3">
    <source>
        <dbReference type="Proteomes" id="UP000002429"/>
    </source>
</evidence>
<dbReference type="AlphaFoldDB" id="Q1LNT0"/>
<name>Q1LNT0_CUPMC</name>
<dbReference type="SUPFAM" id="SSF56029">
    <property type="entry name" value="Monooxygenase (hydroxylase) regulatory protein"/>
    <property type="match status" value="1"/>
</dbReference>